<feature type="transmembrane region" description="Helical" evidence="1">
    <location>
        <begin position="68"/>
        <end position="89"/>
    </location>
</feature>
<protein>
    <recommendedName>
        <fullName evidence="4">Transmembrane protein</fullName>
    </recommendedName>
</protein>
<sequence length="102" mass="10772">MMTTARYAGLVIAPAIWAVNMQLGLVLPYADCGNKMSLTVLGCMVAILLAIGSALISRSGRASTSARTTLFLCDLSFLTGLIFAFALILQGVGSWLIDACQR</sequence>
<keyword evidence="1" id="KW-0812">Transmembrane</keyword>
<dbReference type="Proteomes" id="UP000009319">
    <property type="component" value="Unassembled WGS sequence"/>
</dbReference>
<dbReference type="HOGENOM" id="CLU_180800_0_0_5"/>
<organism evidence="2 3">
    <name type="scientific">Rhizobium mesoamericanum STM3625</name>
    <dbReference type="NCBI Taxonomy" id="1211777"/>
    <lineage>
        <taxon>Bacteria</taxon>
        <taxon>Pseudomonadati</taxon>
        <taxon>Pseudomonadota</taxon>
        <taxon>Alphaproteobacteria</taxon>
        <taxon>Hyphomicrobiales</taxon>
        <taxon>Rhizobiaceae</taxon>
        <taxon>Rhizobium/Agrobacterium group</taxon>
        <taxon>Rhizobium</taxon>
    </lineage>
</organism>
<keyword evidence="1" id="KW-1133">Transmembrane helix</keyword>
<keyword evidence="3" id="KW-1185">Reference proteome</keyword>
<evidence type="ECO:0000313" key="3">
    <source>
        <dbReference type="Proteomes" id="UP000009319"/>
    </source>
</evidence>
<reference evidence="2 3" key="1">
    <citation type="journal article" date="2013" name="Genome Announc.">
        <title>Draft Genome Sequence of Rhizobium mesoamericanum STM3625, a Nitrogen-Fixing Symbiont of Mimosa pudica Isolated in French Guiana (South America).</title>
        <authorList>
            <person name="Moulin L."/>
            <person name="Mornico D."/>
            <person name="Melkonian R."/>
            <person name="Klonowska A."/>
        </authorList>
    </citation>
    <scope>NUCLEOTIDE SEQUENCE [LARGE SCALE GENOMIC DNA]</scope>
    <source>
        <strain evidence="2 3">STM3625</strain>
    </source>
</reference>
<name>K0PNK6_9HYPH</name>
<evidence type="ECO:0000313" key="2">
    <source>
        <dbReference type="EMBL" id="CCM78106.1"/>
    </source>
</evidence>
<evidence type="ECO:0008006" key="4">
    <source>
        <dbReference type="Google" id="ProtNLM"/>
    </source>
</evidence>
<dbReference type="RefSeq" id="WP_007535563.1">
    <property type="nucleotide sequence ID" value="NZ_HF536773.1"/>
</dbReference>
<feature type="transmembrane region" description="Helical" evidence="1">
    <location>
        <begin position="36"/>
        <end position="56"/>
    </location>
</feature>
<dbReference type="AlphaFoldDB" id="K0PNK6"/>
<keyword evidence="1" id="KW-0472">Membrane</keyword>
<evidence type="ECO:0000256" key="1">
    <source>
        <dbReference type="SAM" id="Phobius"/>
    </source>
</evidence>
<feature type="transmembrane region" description="Helical" evidence="1">
    <location>
        <begin position="7"/>
        <end position="30"/>
    </location>
</feature>
<proteinExistence type="predicted"/>
<dbReference type="eggNOG" id="ENOG5031BMV">
    <property type="taxonomic scope" value="Bacteria"/>
</dbReference>
<gene>
    <name evidence="2" type="ORF">BN77_p10060</name>
</gene>
<accession>K0PNK6</accession>
<dbReference type="STRING" id="1211777.BN77_p10060"/>
<comment type="caution">
    <text evidence="2">The sequence shown here is derived from an EMBL/GenBank/DDBJ whole genome shotgun (WGS) entry which is preliminary data.</text>
</comment>
<dbReference type="EMBL" id="CANI01000035">
    <property type="protein sequence ID" value="CCM78106.1"/>
    <property type="molecule type" value="Genomic_DNA"/>
</dbReference>